<dbReference type="SUPFAM" id="SSF143597">
    <property type="entry name" value="YojJ-like"/>
    <property type="match status" value="1"/>
</dbReference>
<evidence type="ECO:0000313" key="13">
    <source>
        <dbReference type="Proteomes" id="UP000681610"/>
    </source>
</evidence>
<evidence type="ECO:0000256" key="5">
    <source>
        <dbReference type="ARBA" id="ARBA00022695"/>
    </source>
</evidence>
<dbReference type="PANTHER" id="PTHR34185:SF1">
    <property type="entry name" value="DIADENYLATE CYCLASE"/>
    <property type="match status" value="1"/>
</dbReference>
<dbReference type="Pfam" id="PF19293">
    <property type="entry name" value="CdaA_N"/>
    <property type="match status" value="1"/>
</dbReference>
<comment type="function">
    <text evidence="10">Catalyzes the condensation of 2 ATP molecules into cyclic di-AMP (c-di-AMP), a second messenger used to regulate differing processes in different bacteria.</text>
</comment>
<reference evidence="12 13" key="1">
    <citation type="submission" date="2021-03" db="EMBL/GenBank/DDBJ databases">
        <title>Isolation and description of Capnocytophaga bilenii sp. nov., a novel Capnocytophaga species, isolated from a gingivitis subject.</title>
        <authorList>
            <person name="Antezack A."/>
            <person name="Monnet-Corti V."/>
            <person name="La Scola B."/>
        </authorList>
    </citation>
    <scope>NUCLEOTIDE SEQUENCE [LARGE SCALE GENOMIC DNA]</scope>
    <source>
        <strain evidence="12 13">Marseille-Q4570</strain>
    </source>
</reference>
<dbReference type="EC" id="2.7.7.85" evidence="10"/>
<feature type="transmembrane region" description="Helical" evidence="10">
    <location>
        <begin position="58"/>
        <end position="80"/>
    </location>
</feature>
<gene>
    <name evidence="12" type="primary">cdaA</name>
    <name evidence="10" type="synonym">dacA</name>
    <name evidence="12" type="ORF">J4N46_07565</name>
</gene>
<dbReference type="Pfam" id="PF02457">
    <property type="entry name" value="DAC"/>
    <property type="match status" value="1"/>
</dbReference>
<dbReference type="PANTHER" id="PTHR34185">
    <property type="entry name" value="DIADENYLATE CYCLASE"/>
    <property type="match status" value="1"/>
</dbReference>
<dbReference type="InterPro" id="IPR014046">
    <property type="entry name" value="C-di-AMP_synthase"/>
</dbReference>
<dbReference type="InterPro" id="IPR050338">
    <property type="entry name" value="DisA"/>
</dbReference>
<feature type="transmembrane region" description="Helical" evidence="10">
    <location>
        <begin position="35"/>
        <end position="52"/>
    </location>
</feature>
<evidence type="ECO:0000256" key="6">
    <source>
        <dbReference type="ARBA" id="ARBA00022741"/>
    </source>
</evidence>
<comment type="caution">
    <text evidence="12">The sequence shown here is derived from an EMBL/GenBank/DDBJ whole genome shotgun (WGS) entry which is preliminary data.</text>
</comment>
<dbReference type="HAMAP" id="MF_01499">
    <property type="entry name" value="DacA"/>
    <property type="match status" value="1"/>
</dbReference>
<evidence type="ECO:0000256" key="10">
    <source>
        <dbReference type="HAMAP-Rule" id="MF_01499"/>
    </source>
</evidence>
<evidence type="ECO:0000256" key="7">
    <source>
        <dbReference type="ARBA" id="ARBA00022840"/>
    </source>
</evidence>
<dbReference type="InterPro" id="IPR045585">
    <property type="entry name" value="CdaA_N"/>
</dbReference>
<dbReference type="PIRSF" id="PIRSF004793">
    <property type="entry name" value="UCP004793"/>
    <property type="match status" value="1"/>
</dbReference>
<comment type="similarity">
    <text evidence="10">Belongs to the adenylate cyclase family. DacA/CdaA subfamily.</text>
</comment>
<organism evidence="12 13">
    <name type="scientific">Capnocytophaga bilenii</name>
    <dbReference type="NCBI Taxonomy" id="2819369"/>
    <lineage>
        <taxon>Bacteria</taxon>
        <taxon>Pseudomonadati</taxon>
        <taxon>Bacteroidota</taxon>
        <taxon>Flavobacteriia</taxon>
        <taxon>Flavobacteriales</taxon>
        <taxon>Flavobacteriaceae</taxon>
        <taxon>Capnocytophaga</taxon>
    </lineage>
</organism>
<dbReference type="RefSeq" id="WP_009414557.1">
    <property type="nucleotide sequence ID" value="NZ_JAGDYP010000005.1"/>
</dbReference>
<keyword evidence="4 10" id="KW-0812">Transmembrane</keyword>
<dbReference type="PROSITE" id="PS51794">
    <property type="entry name" value="DAC"/>
    <property type="match status" value="1"/>
</dbReference>
<keyword evidence="7 10" id="KW-0067">ATP-binding</keyword>
<feature type="transmembrane region" description="Helical" evidence="10">
    <location>
        <begin position="6"/>
        <end position="28"/>
    </location>
</feature>
<keyword evidence="13" id="KW-1185">Reference proteome</keyword>
<keyword evidence="9 10" id="KW-0472">Membrane</keyword>
<dbReference type="GO" id="GO:0106408">
    <property type="term" value="F:diadenylate cyclase activity"/>
    <property type="evidence" value="ECO:0007669"/>
    <property type="project" value="UniProtKB-EC"/>
</dbReference>
<proteinExistence type="inferred from homology"/>
<evidence type="ECO:0000259" key="11">
    <source>
        <dbReference type="PROSITE" id="PS51794"/>
    </source>
</evidence>
<evidence type="ECO:0000256" key="3">
    <source>
        <dbReference type="ARBA" id="ARBA00022679"/>
    </source>
</evidence>
<protein>
    <recommendedName>
        <fullName evidence="10">Diadenylate cyclase</fullName>
        <shortName evidence="10">DAC</shortName>
        <ecNumber evidence="10">2.7.7.85</ecNumber>
    </recommendedName>
    <alternativeName>
        <fullName evidence="10">Cyclic-di-AMP synthase</fullName>
        <shortName evidence="10">c-di-AMP synthase</shortName>
    </alternativeName>
</protein>
<name>A0ABS3PY62_9FLAO</name>
<evidence type="ECO:0000256" key="8">
    <source>
        <dbReference type="ARBA" id="ARBA00022989"/>
    </source>
</evidence>
<evidence type="ECO:0000256" key="2">
    <source>
        <dbReference type="ARBA" id="ARBA00022475"/>
    </source>
</evidence>
<comment type="catalytic activity">
    <reaction evidence="1 10">
        <text>2 ATP = 3',3'-c-di-AMP + 2 diphosphate</text>
        <dbReference type="Rhea" id="RHEA:35655"/>
        <dbReference type="ChEBI" id="CHEBI:30616"/>
        <dbReference type="ChEBI" id="CHEBI:33019"/>
        <dbReference type="ChEBI" id="CHEBI:71500"/>
        <dbReference type="EC" id="2.7.7.85"/>
    </reaction>
</comment>
<keyword evidence="6 10" id="KW-0547">Nucleotide-binding</keyword>
<evidence type="ECO:0000256" key="4">
    <source>
        <dbReference type="ARBA" id="ARBA00022692"/>
    </source>
</evidence>
<accession>A0ABS3PY62</accession>
<evidence type="ECO:0000313" key="12">
    <source>
        <dbReference type="EMBL" id="MBO1884280.1"/>
    </source>
</evidence>
<evidence type="ECO:0000256" key="1">
    <source>
        <dbReference type="ARBA" id="ARBA00000877"/>
    </source>
</evidence>
<keyword evidence="8 10" id="KW-1133">Transmembrane helix</keyword>
<keyword evidence="3 10" id="KW-0808">Transferase</keyword>
<feature type="domain" description="DAC" evidence="11">
    <location>
        <begin position="81"/>
        <end position="249"/>
    </location>
</feature>
<sequence>MKLFDILNFSITDVIDILLFASLLYYLYRLIKGTVAINIFMGIVMIYLMWKITEALQMQLLSSILGQFIGVGVFALIVVFQQEIRRFLLTIGTTNITARNKLHSIFKFFKQKETLLNIESLVNVCEKLGSSHTGALIVLERNVPLNFVTETGDKMNLEFSEPIIESIFYKNSPLHDGAIVIRDNKIVATRVILPIAAEDTLPKSYGLRHRAAVSITEKTDATAIVVSEETGHISYFKNGTFVNFKGKEELITLIEKDFK</sequence>
<dbReference type="Proteomes" id="UP000681610">
    <property type="component" value="Unassembled WGS sequence"/>
</dbReference>
<keyword evidence="2 10" id="KW-1003">Cell membrane</keyword>
<comment type="subunit">
    <text evidence="10">Probably a homodimer.</text>
</comment>
<dbReference type="Gene3D" id="3.40.1700.10">
    <property type="entry name" value="DNA integrity scanning protein, DisA, N-terminal domain"/>
    <property type="match status" value="1"/>
</dbReference>
<dbReference type="InterPro" id="IPR003390">
    <property type="entry name" value="DNA_integrity_scan_DisA_N"/>
</dbReference>
<dbReference type="NCBIfam" id="TIGR00159">
    <property type="entry name" value="diadenylate cyclase CdaA"/>
    <property type="match status" value="1"/>
</dbReference>
<dbReference type="InterPro" id="IPR036888">
    <property type="entry name" value="DNA_integrity_DisA_N_sf"/>
</dbReference>
<comment type="caution">
    <text evidence="10">Lacks conserved residue(s) required for the propagation of feature annotation.</text>
</comment>
<evidence type="ECO:0000256" key="9">
    <source>
        <dbReference type="ARBA" id="ARBA00023136"/>
    </source>
</evidence>
<dbReference type="EMBL" id="JAGDYP010000005">
    <property type="protein sequence ID" value="MBO1884280.1"/>
    <property type="molecule type" value="Genomic_DNA"/>
</dbReference>
<dbReference type="InterPro" id="IPR034701">
    <property type="entry name" value="CdaA"/>
</dbReference>
<keyword evidence="5 10" id="KW-0548">Nucleotidyltransferase</keyword>